<comment type="similarity">
    <text evidence="2">Belongs to the multi antimicrobial extrusion (MATE) (TC 2.A.66.1) family.</text>
</comment>
<evidence type="ECO:0000313" key="8">
    <source>
        <dbReference type="Proteomes" id="UP000094256"/>
    </source>
</evidence>
<dbReference type="GO" id="GO:0005886">
    <property type="term" value="C:plasma membrane"/>
    <property type="evidence" value="ECO:0007669"/>
    <property type="project" value="TreeGrafter"/>
</dbReference>
<comment type="subcellular location">
    <subcellularLocation>
        <location evidence="1">Membrane</location>
        <topology evidence="1">Multi-pass membrane protein</topology>
    </subcellularLocation>
</comment>
<dbReference type="AlphaFoldDB" id="A0A1B3Z7S8"/>
<feature type="transmembrane region" description="Helical" evidence="6">
    <location>
        <begin position="42"/>
        <end position="64"/>
    </location>
</feature>
<dbReference type="KEGG" id="span:AWL63_05395"/>
<dbReference type="Pfam" id="PF01554">
    <property type="entry name" value="MatE"/>
    <property type="match status" value="2"/>
</dbReference>
<dbReference type="InterPro" id="IPR044644">
    <property type="entry name" value="DinF-like"/>
</dbReference>
<dbReference type="CDD" id="cd13136">
    <property type="entry name" value="MATE_DinF_like"/>
    <property type="match status" value="1"/>
</dbReference>
<dbReference type="Proteomes" id="UP000094256">
    <property type="component" value="Chromosome"/>
</dbReference>
<feature type="transmembrane region" description="Helical" evidence="6">
    <location>
        <begin position="96"/>
        <end position="121"/>
    </location>
</feature>
<evidence type="ECO:0000256" key="5">
    <source>
        <dbReference type="ARBA" id="ARBA00023136"/>
    </source>
</evidence>
<dbReference type="InterPro" id="IPR002528">
    <property type="entry name" value="MATE_fam"/>
</dbReference>
<dbReference type="STRING" id="1560345.AWL63_05395"/>
<feature type="transmembrane region" description="Helical" evidence="6">
    <location>
        <begin position="188"/>
        <end position="209"/>
    </location>
</feature>
<keyword evidence="4 6" id="KW-1133">Transmembrane helix</keyword>
<dbReference type="PANTHER" id="PTHR42893:SF46">
    <property type="entry name" value="PROTEIN DETOXIFICATION 44, CHLOROPLASTIC"/>
    <property type="match status" value="1"/>
</dbReference>
<evidence type="ECO:0000313" key="7">
    <source>
        <dbReference type="EMBL" id="AOH83487.1"/>
    </source>
</evidence>
<feature type="transmembrane region" description="Helical" evidence="6">
    <location>
        <begin position="349"/>
        <end position="370"/>
    </location>
</feature>
<keyword evidence="5 6" id="KW-0472">Membrane</keyword>
<evidence type="ECO:0000256" key="3">
    <source>
        <dbReference type="ARBA" id="ARBA00022692"/>
    </source>
</evidence>
<feature type="transmembrane region" description="Helical" evidence="6">
    <location>
        <begin position="12"/>
        <end position="30"/>
    </location>
</feature>
<reference evidence="7 8" key="1">
    <citation type="submission" date="2016-01" db="EMBL/GenBank/DDBJ databases">
        <title>Complete genome and mega plasmid sequence of Sphingomonas panacis DCY99 elicits systemic resistance in rice to Xanthomonas oryzae.</title>
        <authorList>
            <person name="Kim Y.J."/>
            <person name="Yang D.C."/>
            <person name="Sing P."/>
        </authorList>
    </citation>
    <scope>NUCLEOTIDE SEQUENCE [LARGE SCALE GENOMIC DNA]</scope>
    <source>
        <strain evidence="7 8">DCY99</strain>
    </source>
</reference>
<dbReference type="NCBIfam" id="TIGR00797">
    <property type="entry name" value="matE"/>
    <property type="match status" value="1"/>
</dbReference>
<evidence type="ECO:0000256" key="4">
    <source>
        <dbReference type="ARBA" id="ARBA00022989"/>
    </source>
</evidence>
<feature type="transmembrane region" description="Helical" evidence="6">
    <location>
        <begin position="313"/>
        <end position="337"/>
    </location>
</feature>
<evidence type="ECO:0000256" key="6">
    <source>
        <dbReference type="SAM" id="Phobius"/>
    </source>
</evidence>
<name>A0A1B3Z7S8_9SPHN</name>
<evidence type="ECO:0000256" key="2">
    <source>
        <dbReference type="ARBA" id="ARBA00010199"/>
    </source>
</evidence>
<dbReference type="RefSeq" id="WP_069204061.1">
    <property type="nucleotide sequence ID" value="NZ_CP014168.1"/>
</dbReference>
<dbReference type="GO" id="GO:0015297">
    <property type="term" value="F:antiporter activity"/>
    <property type="evidence" value="ECO:0007669"/>
    <property type="project" value="InterPro"/>
</dbReference>
<feature type="transmembrane region" description="Helical" evidence="6">
    <location>
        <begin position="272"/>
        <end position="292"/>
    </location>
</feature>
<keyword evidence="8" id="KW-1185">Reference proteome</keyword>
<dbReference type="GO" id="GO:0042910">
    <property type="term" value="F:xenobiotic transmembrane transporter activity"/>
    <property type="evidence" value="ECO:0007669"/>
    <property type="project" value="InterPro"/>
</dbReference>
<feature type="transmembrane region" description="Helical" evidence="6">
    <location>
        <begin position="382"/>
        <end position="401"/>
    </location>
</feature>
<feature type="transmembrane region" description="Helical" evidence="6">
    <location>
        <begin position="161"/>
        <end position="182"/>
    </location>
</feature>
<organism evidence="7 8">
    <name type="scientific">Sphingomonas panacis</name>
    <dbReference type="NCBI Taxonomy" id="1560345"/>
    <lineage>
        <taxon>Bacteria</taxon>
        <taxon>Pseudomonadati</taxon>
        <taxon>Pseudomonadota</taxon>
        <taxon>Alphaproteobacteria</taxon>
        <taxon>Sphingomonadales</taxon>
        <taxon>Sphingomonadaceae</taxon>
        <taxon>Sphingomonas</taxon>
    </lineage>
</organism>
<evidence type="ECO:0000256" key="1">
    <source>
        <dbReference type="ARBA" id="ARBA00004141"/>
    </source>
</evidence>
<feature type="transmembrane region" description="Helical" evidence="6">
    <location>
        <begin position="133"/>
        <end position="154"/>
    </location>
</feature>
<feature type="transmembrane region" description="Helical" evidence="6">
    <location>
        <begin position="241"/>
        <end position="260"/>
    </location>
</feature>
<keyword evidence="3 6" id="KW-0812">Transmembrane</keyword>
<proteinExistence type="inferred from homology"/>
<protein>
    <submittedName>
        <fullName evidence="7">MATE family efflux transporter</fullName>
    </submittedName>
</protein>
<dbReference type="PANTHER" id="PTHR42893">
    <property type="entry name" value="PROTEIN DETOXIFICATION 44, CHLOROPLASTIC-RELATED"/>
    <property type="match status" value="1"/>
</dbReference>
<accession>A0A1B3Z7S8</accession>
<dbReference type="EMBL" id="CP014168">
    <property type="protein sequence ID" value="AOH83487.1"/>
    <property type="molecule type" value="Genomic_DNA"/>
</dbReference>
<feature type="transmembrane region" description="Helical" evidence="6">
    <location>
        <begin position="407"/>
        <end position="432"/>
    </location>
</feature>
<gene>
    <name evidence="7" type="ORF">AWL63_05395</name>
</gene>
<sequence length="444" mass="45819">MDAPLTRRAIFAQAWPIMLGQATIPLVGLVDTAVIGRTGDTVALAGVALGATVINFVFWSFGFLRMGVTGLTAQAHGAGDDGEVAALLARGVAMGLGFGVALLALQVVLIPAAFAILAGGADIDRAARAFVSARFLSAPALLGVYAINGWLLGLGRTREALAIQIVANLANIALDVLFVWHFHWGVRGVGLGTAAADWIAFVSGIAIVARQLGAKGRAGLWRAGLFGATVMRRLIAVNADIMIRTVALLVMFTWFANAGARLGATQLAANQVLMQFVSISAFVLDGFCFTAESRIGQAIGAGSRERFWRAMRLTGEFCLAAAAVFALVVAVGGGAMVDALVASADVRHAAYALVPLVALVPLIGVPAWLLDGVFIGATEGRALRNAAILSTAAYIATDLLLRPFGATGLWLALIAGYGYRAAALGAFLPALAARITVANRASAA</sequence>